<dbReference type="Gene3D" id="3.40.50.450">
    <property type="match status" value="1"/>
</dbReference>
<dbReference type="PANTHER" id="PTHR43022:SF1">
    <property type="entry name" value="PROTEIN SMF"/>
    <property type="match status" value="1"/>
</dbReference>
<dbReference type="PANTHER" id="PTHR43022">
    <property type="entry name" value="PROTEIN SMF"/>
    <property type="match status" value="1"/>
</dbReference>
<evidence type="ECO:0000313" key="4">
    <source>
        <dbReference type="Proteomes" id="UP001526147"/>
    </source>
</evidence>
<dbReference type="Proteomes" id="UP001526147">
    <property type="component" value="Unassembled WGS sequence"/>
</dbReference>
<reference evidence="3 4" key="1">
    <citation type="submission" date="2022-10" db="EMBL/GenBank/DDBJ databases">
        <title>Draft genome assembly of moderately radiation resistant bacterium Metabacillus halosaccharovorans.</title>
        <authorList>
            <person name="Pal S."/>
            <person name="Gopinathan A."/>
        </authorList>
    </citation>
    <scope>NUCLEOTIDE SEQUENCE [LARGE SCALE GENOMIC DNA]</scope>
    <source>
        <strain evidence="3 4">VITHBRA001</strain>
    </source>
</reference>
<accession>A0ABT3DM81</accession>
<comment type="similarity">
    <text evidence="1">Belongs to the DprA/Smf family.</text>
</comment>
<dbReference type="NCBIfam" id="TIGR00732">
    <property type="entry name" value="dprA"/>
    <property type="match status" value="1"/>
</dbReference>
<dbReference type="SUPFAM" id="SSF102405">
    <property type="entry name" value="MCP/YpsA-like"/>
    <property type="match status" value="1"/>
</dbReference>
<dbReference type="InterPro" id="IPR003488">
    <property type="entry name" value="DprA"/>
</dbReference>
<keyword evidence="4" id="KW-1185">Reference proteome</keyword>
<protein>
    <submittedName>
        <fullName evidence="3">DNA-processing protein DprA</fullName>
    </submittedName>
</protein>
<evidence type="ECO:0000313" key="3">
    <source>
        <dbReference type="EMBL" id="MCV9887646.1"/>
    </source>
</evidence>
<dbReference type="EMBL" id="JAOYEY010000047">
    <property type="protein sequence ID" value="MCV9887646.1"/>
    <property type="molecule type" value="Genomic_DNA"/>
</dbReference>
<dbReference type="InterPro" id="IPR057666">
    <property type="entry name" value="DrpA_SLOG"/>
</dbReference>
<gene>
    <name evidence="3" type="primary">dprA</name>
    <name evidence="3" type="ORF">OIH86_18555</name>
</gene>
<sequence length="288" mass="32687">MNKELFLLAHCKGVSQQLLRKIMSIDPTLKLFFHLKDHEWESYFQFKKEKIQAIKKEYHSLSFLALEKKYKKDNIMFLSLYDQAYPPLLKEISDPPPFLFYKGDIELSHSPQSIGVVGTRNPSRYGRFALEYIINPLILNNWVIISGLAKGIDALAHTLSINQKGKTIAVIAGGFYHIYPKQNQPLAEQIMTSHLILSEHPPSTPPQKWHFPMRNRLISGLSKGTIIIQAQKKSGSLITAQQALEQNREVFAVPGSIFDEYCGGTNELIQNGAKLVQDVSHIIEEFPG</sequence>
<dbReference type="Pfam" id="PF02481">
    <property type="entry name" value="DNA_processg_A"/>
    <property type="match status" value="1"/>
</dbReference>
<evidence type="ECO:0000256" key="1">
    <source>
        <dbReference type="ARBA" id="ARBA00006525"/>
    </source>
</evidence>
<comment type="caution">
    <text evidence="3">The sequence shown here is derived from an EMBL/GenBank/DDBJ whole genome shotgun (WGS) entry which is preliminary data.</text>
</comment>
<organism evidence="3 4">
    <name type="scientific">Metabacillus halosaccharovorans</name>
    <dbReference type="NCBI Taxonomy" id="930124"/>
    <lineage>
        <taxon>Bacteria</taxon>
        <taxon>Bacillati</taxon>
        <taxon>Bacillota</taxon>
        <taxon>Bacilli</taxon>
        <taxon>Bacillales</taxon>
        <taxon>Bacillaceae</taxon>
        <taxon>Metabacillus</taxon>
    </lineage>
</organism>
<evidence type="ECO:0000259" key="2">
    <source>
        <dbReference type="Pfam" id="PF02481"/>
    </source>
</evidence>
<proteinExistence type="inferred from homology"/>
<feature type="domain" description="Smf/DprA SLOG" evidence="2">
    <location>
        <begin position="78"/>
        <end position="286"/>
    </location>
</feature>
<dbReference type="RefSeq" id="WP_264143911.1">
    <property type="nucleotide sequence ID" value="NZ_JAOYEY010000047.1"/>
</dbReference>
<name>A0ABT3DM81_9BACI</name>